<proteinExistence type="predicted"/>
<keyword evidence="2" id="KW-0732">Signal</keyword>
<accession>A0A1D2AHR9</accession>
<feature type="signal peptide" evidence="2">
    <location>
        <begin position="1"/>
        <end position="18"/>
    </location>
</feature>
<organism evidence="3">
    <name type="scientific">Ornithodoros brasiliensis</name>
    <name type="common">Mouro tick</name>
    <dbReference type="NCBI Taxonomy" id="888526"/>
    <lineage>
        <taxon>Eukaryota</taxon>
        <taxon>Metazoa</taxon>
        <taxon>Ecdysozoa</taxon>
        <taxon>Arthropoda</taxon>
        <taxon>Chelicerata</taxon>
        <taxon>Arachnida</taxon>
        <taxon>Acari</taxon>
        <taxon>Parasitiformes</taxon>
        <taxon>Ixodida</taxon>
        <taxon>Ixodoidea</taxon>
        <taxon>Argasidae</taxon>
        <taxon>Ornithodorinae</taxon>
        <taxon>Ornithodoros</taxon>
    </lineage>
</organism>
<evidence type="ECO:0000256" key="1">
    <source>
        <dbReference type="SAM" id="MobiDB-lite"/>
    </source>
</evidence>
<name>A0A1D2AHR9_ORNBR</name>
<evidence type="ECO:0000256" key="2">
    <source>
        <dbReference type="SAM" id="SignalP"/>
    </source>
</evidence>
<protein>
    <submittedName>
        <fullName evidence="3">Basic tail salivary protein</fullName>
    </submittedName>
</protein>
<dbReference type="EMBL" id="GETE01001177">
    <property type="protein sequence ID" value="JAT78746.1"/>
    <property type="molecule type" value="Transcribed_RNA"/>
</dbReference>
<feature type="region of interest" description="Disordered" evidence="1">
    <location>
        <begin position="57"/>
        <end position="84"/>
    </location>
</feature>
<evidence type="ECO:0000313" key="3">
    <source>
        <dbReference type="EMBL" id="JAT78746.1"/>
    </source>
</evidence>
<sequence length="84" mass="9501">AAIVYVAAVFLLFVVVELKTTRKPKPRLEPNATLHCDFSRDNITVKCGTLEKLEAKGKGKAGENSGFRRWSRRKKRLLQEQSLS</sequence>
<dbReference type="AlphaFoldDB" id="A0A1D2AHR9"/>
<reference evidence="3" key="1">
    <citation type="submission" date="2016-07" db="EMBL/GenBank/DDBJ databases">
        <title>Salivary Glands transcriptome analysis on engorged females of Ornithodoros brasiliensis (Acari:Argasidae).</title>
        <authorList>
            <person name="Simons S.M."/>
            <person name="Carvalho E."/>
            <person name="Junqueira-de-Azevedo I."/>
            <person name="Ho P.L."/>
            <person name="Giovanni D."/>
            <person name="Mendonca R."/>
            <person name="Onofrio V."/>
            <person name="Landulfo G."/>
            <person name="Ramirez D."/>
            <person name="Barros-Battesti D."/>
        </authorList>
    </citation>
    <scope>NUCLEOTIDE SEQUENCE</scope>
    <source>
        <strain evidence="3">Female</strain>
        <tissue evidence="3">Salivary gland</tissue>
    </source>
</reference>
<feature type="non-terminal residue" evidence="3">
    <location>
        <position position="1"/>
    </location>
</feature>
<feature type="chain" id="PRO_5008901556" evidence="2">
    <location>
        <begin position="19"/>
        <end position="84"/>
    </location>
</feature>